<name>A0A1G5V4F4_9HYPH</name>
<sequence>MFDQSSFAQSSFAQALHSPGPAEGLAEQLNLYGRFVGAWTFEASRHLEDGTVLTGRGEVHFGWVLEGRAIQDVWILPARDAGPSPSLGKWTFYGTTLRVYDPGADAWHIFWSDPRNQYFSRQLGRAEGDTIVQVGADGTGSSVRWSFSRITDSSFRWLGERSQDNGETWRLEVEFLARRATTT</sequence>
<dbReference type="Proteomes" id="UP000198588">
    <property type="component" value="Unassembled WGS sequence"/>
</dbReference>
<organism evidence="1 2">
    <name type="scientific">Mesorhizobium qingshengii</name>
    <dbReference type="NCBI Taxonomy" id="1165689"/>
    <lineage>
        <taxon>Bacteria</taxon>
        <taxon>Pseudomonadati</taxon>
        <taxon>Pseudomonadota</taxon>
        <taxon>Alphaproteobacteria</taxon>
        <taxon>Hyphomicrobiales</taxon>
        <taxon>Phyllobacteriaceae</taxon>
        <taxon>Mesorhizobium</taxon>
    </lineage>
</organism>
<dbReference type="RefSeq" id="WP_091574984.1">
    <property type="nucleotide sequence ID" value="NZ_FMXM01000002.1"/>
</dbReference>
<dbReference type="EMBL" id="FMXM01000002">
    <property type="protein sequence ID" value="SDA40763.1"/>
    <property type="molecule type" value="Genomic_DNA"/>
</dbReference>
<dbReference type="OrthoDB" id="9814791at2"/>
<dbReference type="AlphaFoldDB" id="A0A1G5V4F4"/>
<accession>A0A1G5V4F4</accession>
<evidence type="ECO:0008006" key="3">
    <source>
        <dbReference type="Google" id="ProtNLM"/>
    </source>
</evidence>
<gene>
    <name evidence="1" type="ORF">SAMN02927914_00269</name>
</gene>
<evidence type="ECO:0000313" key="1">
    <source>
        <dbReference type="EMBL" id="SDA40763.1"/>
    </source>
</evidence>
<proteinExistence type="predicted"/>
<protein>
    <recommendedName>
        <fullName evidence="3">DUF1579 domain-containing protein</fullName>
    </recommendedName>
</protein>
<dbReference type="STRING" id="1165689.SAMN02927914_00269"/>
<evidence type="ECO:0000313" key="2">
    <source>
        <dbReference type="Proteomes" id="UP000198588"/>
    </source>
</evidence>
<reference evidence="1 2" key="1">
    <citation type="submission" date="2016-10" db="EMBL/GenBank/DDBJ databases">
        <authorList>
            <person name="de Groot N.N."/>
        </authorList>
    </citation>
    <scope>NUCLEOTIDE SEQUENCE [LARGE SCALE GENOMIC DNA]</scope>
    <source>
        <strain evidence="1 2">CGMCC 1.12097</strain>
    </source>
</reference>